<name>A0ABT3SE36_9MYCO</name>
<dbReference type="EMBL" id="JAPJDO010000010">
    <property type="protein sequence ID" value="MCX2937772.1"/>
    <property type="molecule type" value="Genomic_DNA"/>
</dbReference>
<feature type="region of interest" description="Disordered" evidence="1">
    <location>
        <begin position="1"/>
        <end position="34"/>
    </location>
</feature>
<feature type="compositionally biased region" description="Basic residues" evidence="1">
    <location>
        <begin position="1"/>
        <end position="12"/>
    </location>
</feature>
<evidence type="ECO:0008006" key="4">
    <source>
        <dbReference type="Google" id="ProtNLM"/>
    </source>
</evidence>
<gene>
    <name evidence="2" type="ORF">ORI27_13770</name>
</gene>
<keyword evidence="3" id="KW-1185">Reference proteome</keyword>
<dbReference type="Proteomes" id="UP001300745">
    <property type="component" value="Unassembled WGS sequence"/>
</dbReference>
<accession>A0ABT3SE36</accession>
<evidence type="ECO:0000256" key="1">
    <source>
        <dbReference type="SAM" id="MobiDB-lite"/>
    </source>
</evidence>
<organism evidence="2 3">
    <name type="scientific">Mycobacterium pinniadriaticum</name>
    <dbReference type="NCBI Taxonomy" id="2994102"/>
    <lineage>
        <taxon>Bacteria</taxon>
        <taxon>Bacillati</taxon>
        <taxon>Actinomycetota</taxon>
        <taxon>Actinomycetes</taxon>
        <taxon>Mycobacteriales</taxon>
        <taxon>Mycobacteriaceae</taxon>
        <taxon>Mycobacterium</taxon>
    </lineage>
</organism>
<protein>
    <recommendedName>
        <fullName evidence="4">HNH endonuclease</fullName>
    </recommendedName>
</protein>
<comment type="caution">
    <text evidence="2">The sequence shown here is derived from an EMBL/GenBank/DDBJ whole genome shotgun (WGS) entry which is preliminary data.</text>
</comment>
<sequence>MSHRPKHRRQAWQRRVDRVLNHQPADPSNRTRRGKRARYCLNCHTVFKTAPAGRIHVFLRSCFKAAA</sequence>
<proteinExistence type="predicted"/>
<evidence type="ECO:0000313" key="2">
    <source>
        <dbReference type="EMBL" id="MCX2937772.1"/>
    </source>
</evidence>
<evidence type="ECO:0000313" key="3">
    <source>
        <dbReference type="Proteomes" id="UP001300745"/>
    </source>
</evidence>
<dbReference type="RefSeq" id="WP_265997429.1">
    <property type="nucleotide sequence ID" value="NZ_JAPJDN010000010.1"/>
</dbReference>
<reference evidence="2 3" key="1">
    <citation type="submission" date="2022-11" db="EMBL/GenBank/DDBJ databases">
        <title>Mycobacterium sp. nov.</title>
        <authorList>
            <person name="Papic B."/>
            <person name="Spicic S."/>
            <person name="Duvnjak S."/>
        </authorList>
    </citation>
    <scope>NUCLEOTIDE SEQUENCE [LARGE SCALE GENOMIC DNA]</scope>
    <source>
        <strain evidence="2 3">CVI_P4</strain>
    </source>
</reference>